<dbReference type="PROSITE" id="PS51186">
    <property type="entry name" value="GNAT"/>
    <property type="match status" value="1"/>
</dbReference>
<dbReference type="RefSeq" id="WP_022398277.1">
    <property type="nucleotide sequence ID" value="NZ_CACRSS010000002.1"/>
</dbReference>
<evidence type="ECO:0000256" key="1">
    <source>
        <dbReference type="ARBA" id="ARBA00022679"/>
    </source>
</evidence>
<proteinExistence type="predicted"/>
<dbReference type="OrthoDB" id="88131at2"/>
<accession>A0A6N2SHB7</accession>
<organism evidence="4">
    <name type="scientific">Akkermansia muciniphila</name>
    <dbReference type="NCBI Taxonomy" id="239935"/>
    <lineage>
        <taxon>Bacteria</taxon>
        <taxon>Pseudomonadati</taxon>
        <taxon>Verrucomicrobiota</taxon>
        <taxon>Verrucomicrobiia</taxon>
        <taxon>Verrucomicrobiales</taxon>
        <taxon>Akkermansiaceae</taxon>
        <taxon>Akkermansia</taxon>
    </lineage>
</organism>
<keyword evidence="2 4" id="KW-0012">Acyltransferase</keyword>
<dbReference type="Pfam" id="PF13673">
    <property type="entry name" value="Acetyltransf_10"/>
    <property type="match status" value="1"/>
</dbReference>
<gene>
    <name evidence="4" type="primary">yjaB</name>
    <name evidence="4" type="ORF">AMLFYP55_02124</name>
</gene>
<feature type="domain" description="N-acetyltransferase" evidence="3">
    <location>
        <begin position="4"/>
        <end position="147"/>
    </location>
</feature>
<protein>
    <submittedName>
        <fullName evidence="4">Putative N-acetyltransferase YjaB</fullName>
        <ecNumber evidence="4">2.3.1.-</ecNumber>
    </submittedName>
</protein>
<reference evidence="4" key="1">
    <citation type="submission" date="2019-11" db="EMBL/GenBank/DDBJ databases">
        <authorList>
            <person name="Feng L."/>
        </authorList>
    </citation>
    <scope>NUCLEOTIDE SEQUENCE</scope>
    <source>
        <strain evidence="4">AMuciniphilaLFYP55</strain>
    </source>
</reference>
<dbReference type="InterPro" id="IPR016181">
    <property type="entry name" value="Acyl_CoA_acyltransferase"/>
</dbReference>
<evidence type="ECO:0000313" key="4">
    <source>
        <dbReference type="EMBL" id="VYS91938.1"/>
    </source>
</evidence>
<sequence length="147" mass="17101">MRIIEIQEKTPLLIRQLMELWEKSVRETHLFLPDSEIENIKEYIPQALREIPHLIVAENENEFPVGLMGIGGQKLEMLFIASEERGKGLGKKLVEYGIEAYSINELAVNEQNPLARGFYEYMGFQVHKRTAHDEQGNPYPLLYMRLN</sequence>
<evidence type="ECO:0000259" key="3">
    <source>
        <dbReference type="PROSITE" id="PS51186"/>
    </source>
</evidence>
<dbReference type="PANTHER" id="PTHR43800:SF1">
    <property type="entry name" value="PEPTIDYL-LYSINE N-ACETYLTRANSFERASE YJAB"/>
    <property type="match status" value="1"/>
</dbReference>
<dbReference type="PANTHER" id="PTHR43800">
    <property type="entry name" value="PEPTIDYL-LYSINE N-ACETYLTRANSFERASE YJAB"/>
    <property type="match status" value="1"/>
</dbReference>
<dbReference type="EMBL" id="CACRSS010000002">
    <property type="protein sequence ID" value="VYS91938.1"/>
    <property type="molecule type" value="Genomic_DNA"/>
</dbReference>
<dbReference type="InterPro" id="IPR000182">
    <property type="entry name" value="GNAT_dom"/>
</dbReference>
<name>A0A6N2SHB7_9BACT</name>
<dbReference type="SUPFAM" id="SSF55729">
    <property type="entry name" value="Acyl-CoA N-acyltransferases (Nat)"/>
    <property type="match status" value="1"/>
</dbReference>
<evidence type="ECO:0000256" key="2">
    <source>
        <dbReference type="ARBA" id="ARBA00023315"/>
    </source>
</evidence>
<dbReference type="GO" id="GO:0016747">
    <property type="term" value="F:acyltransferase activity, transferring groups other than amino-acyl groups"/>
    <property type="evidence" value="ECO:0007669"/>
    <property type="project" value="InterPro"/>
</dbReference>
<dbReference type="AlphaFoldDB" id="A0A6N2SHB7"/>
<dbReference type="CDD" id="cd04301">
    <property type="entry name" value="NAT_SF"/>
    <property type="match status" value="1"/>
</dbReference>
<dbReference type="EC" id="2.3.1.-" evidence="4"/>
<dbReference type="Gene3D" id="3.40.630.30">
    <property type="match status" value="1"/>
</dbReference>
<keyword evidence="1 4" id="KW-0808">Transferase</keyword>